<dbReference type="InterPro" id="IPR012334">
    <property type="entry name" value="Pectin_lyas_fold"/>
</dbReference>
<evidence type="ECO:0000256" key="10">
    <source>
        <dbReference type="ARBA" id="ARBA00048766"/>
    </source>
</evidence>
<keyword evidence="3" id="KW-0134">Cell wall</keyword>
<evidence type="ECO:0000256" key="7">
    <source>
        <dbReference type="ARBA" id="ARBA00023316"/>
    </source>
</evidence>
<dbReference type="AlphaFoldDB" id="A0A5P1E4U1"/>
<dbReference type="SMART" id="SM00710">
    <property type="entry name" value="PbH1"/>
    <property type="match status" value="6"/>
</dbReference>
<evidence type="ECO:0000313" key="16">
    <source>
        <dbReference type="EMBL" id="ONK57580.1"/>
    </source>
</evidence>
<keyword evidence="5 15" id="KW-0378">Hydrolase</keyword>
<evidence type="ECO:0000256" key="2">
    <source>
        <dbReference type="ARBA" id="ARBA00008834"/>
    </source>
</evidence>
<sequence>MRDASEEGSTSSEIERIASTEEIKTSRMPSCSSIGVLLSVFLFAIEATTACFTETFNVVDYGADANAKTGSTAAFQHAWKEACASKEQSEVLVPKGKFLVGPLKFKGPCNASISFKIEGTMVAAADLTLYKTTEWIAFHYVDGLRIRGGGTFDGQGALAWPKNNCDRDRHCKRLPTSINLSFVKNGTVEHISSLNSKSFHMHLFRCDNMKLHSLSISAPDESPNTDGIHLGDTNNTVITNSTIGTGDDCISIGPGSRNISISKVLCGPGHGISVGSLGGSKKDRDVFGLSIRNCTLSDTQNGVRIKTWPDSPTSISASNFTFDDIVMKNVKNPVVIDQKYCPHNHCSRNTHSKVKISDIKFKNIRGESRTPVGVDLFCSAAEPCKGIELNNIDLKYIDEEKEVTAMVNITNAKALLLAL</sequence>
<dbReference type="OrthoDB" id="187139at2759"/>
<evidence type="ECO:0000313" key="17">
    <source>
        <dbReference type="Proteomes" id="UP000243459"/>
    </source>
</evidence>
<dbReference type="PROSITE" id="PS00502">
    <property type="entry name" value="POLYGALACTURONASE"/>
    <property type="match status" value="1"/>
</dbReference>
<comment type="function">
    <text evidence="11">May function in depolymerizing pectin during pollen development, germination, and tube growth. Acts as an exo-polygalacturonase.</text>
</comment>
<keyword evidence="17" id="KW-1185">Reference proteome</keyword>
<dbReference type="EMBL" id="CM007389">
    <property type="protein sequence ID" value="ONK57580.1"/>
    <property type="molecule type" value="Genomic_DNA"/>
</dbReference>
<keyword evidence="6 15" id="KW-0326">Glycosidase</keyword>
<evidence type="ECO:0000256" key="11">
    <source>
        <dbReference type="ARBA" id="ARBA00057651"/>
    </source>
</evidence>
<gene>
    <name evidence="16" type="ORF">A4U43_C09F1950</name>
</gene>
<evidence type="ECO:0000256" key="5">
    <source>
        <dbReference type="ARBA" id="ARBA00022801"/>
    </source>
</evidence>
<name>A0A5P1E4U1_ASPOF</name>
<dbReference type="EC" id="3.2.1.67" evidence="8"/>
<evidence type="ECO:0000256" key="1">
    <source>
        <dbReference type="ARBA" id="ARBA00004191"/>
    </source>
</evidence>
<proteinExistence type="inferred from homology"/>
<evidence type="ECO:0000256" key="8">
    <source>
        <dbReference type="ARBA" id="ARBA00038933"/>
    </source>
</evidence>
<evidence type="ECO:0000256" key="4">
    <source>
        <dbReference type="ARBA" id="ARBA00022525"/>
    </source>
</evidence>
<evidence type="ECO:0000256" key="12">
    <source>
        <dbReference type="ARBA" id="ARBA00068298"/>
    </source>
</evidence>
<dbReference type="OMA" id="NTEGWIE"/>
<dbReference type="Gene3D" id="2.160.20.10">
    <property type="entry name" value="Single-stranded right-handed beta-helix, Pectin lyase-like"/>
    <property type="match status" value="1"/>
</dbReference>
<dbReference type="Pfam" id="PF00295">
    <property type="entry name" value="Glyco_hydro_28"/>
    <property type="match status" value="1"/>
</dbReference>
<comment type="similarity">
    <text evidence="2 15">Belongs to the glycosyl hydrolase 28 family.</text>
</comment>
<dbReference type="GO" id="GO:0071555">
    <property type="term" value="P:cell wall organization"/>
    <property type="evidence" value="ECO:0007669"/>
    <property type="project" value="UniProtKB-KW"/>
</dbReference>
<dbReference type="GO" id="GO:0004650">
    <property type="term" value="F:polygalacturonase activity"/>
    <property type="evidence" value="ECO:0007669"/>
    <property type="project" value="InterPro"/>
</dbReference>
<comment type="catalytic activity">
    <reaction evidence="10">
        <text>[(1-&gt;4)-alpha-D-galacturonosyl](n) + H2O = alpha-D-galacturonate + [(1-&gt;4)-alpha-D-galacturonosyl](n-1)</text>
        <dbReference type="Rhea" id="RHEA:14117"/>
        <dbReference type="Rhea" id="RHEA-COMP:14570"/>
        <dbReference type="Rhea" id="RHEA-COMP:14572"/>
        <dbReference type="ChEBI" id="CHEBI:15377"/>
        <dbReference type="ChEBI" id="CHEBI:58658"/>
        <dbReference type="ChEBI" id="CHEBI:140523"/>
        <dbReference type="EC" id="3.2.1.67"/>
    </reaction>
</comment>
<dbReference type="FunFam" id="2.160.20.10:FF:000004">
    <property type="entry name" value="Pectin lyase-like superfamily protein"/>
    <property type="match status" value="1"/>
</dbReference>
<evidence type="ECO:0000256" key="14">
    <source>
        <dbReference type="PROSITE-ProRule" id="PRU10052"/>
    </source>
</evidence>
<evidence type="ECO:0000256" key="15">
    <source>
        <dbReference type="RuleBase" id="RU361169"/>
    </source>
</evidence>
<dbReference type="InterPro" id="IPR011050">
    <property type="entry name" value="Pectin_lyase_fold/virulence"/>
</dbReference>
<dbReference type="SUPFAM" id="SSF51126">
    <property type="entry name" value="Pectin lyase-like"/>
    <property type="match status" value="1"/>
</dbReference>
<evidence type="ECO:0000256" key="3">
    <source>
        <dbReference type="ARBA" id="ARBA00022512"/>
    </source>
</evidence>
<accession>A0A5P1E4U1</accession>
<dbReference type="GO" id="GO:0047911">
    <property type="term" value="F:galacturan 1,4-alpha-galacturonidase activity"/>
    <property type="evidence" value="ECO:0007669"/>
    <property type="project" value="UniProtKB-EC"/>
</dbReference>
<evidence type="ECO:0000256" key="9">
    <source>
        <dbReference type="ARBA" id="ARBA00043142"/>
    </source>
</evidence>
<dbReference type="GO" id="GO:0005975">
    <property type="term" value="P:carbohydrate metabolic process"/>
    <property type="evidence" value="ECO:0007669"/>
    <property type="project" value="InterPro"/>
</dbReference>
<protein>
    <recommendedName>
        <fullName evidence="12">Exopolygalacturonase</fullName>
        <ecNumber evidence="8">3.2.1.67</ecNumber>
    </recommendedName>
    <alternativeName>
        <fullName evidence="9">Galacturan 1,4-alpha-galacturonidase</fullName>
    </alternativeName>
    <alternativeName>
        <fullName evidence="13">Pectinase</fullName>
    </alternativeName>
</protein>
<organism evidence="16 17">
    <name type="scientific">Asparagus officinalis</name>
    <name type="common">Garden asparagus</name>
    <dbReference type="NCBI Taxonomy" id="4686"/>
    <lineage>
        <taxon>Eukaryota</taxon>
        <taxon>Viridiplantae</taxon>
        <taxon>Streptophyta</taxon>
        <taxon>Embryophyta</taxon>
        <taxon>Tracheophyta</taxon>
        <taxon>Spermatophyta</taxon>
        <taxon>Magnoliopsida</taxon>
        <taxon>Liliopsida</taxon>
        <taxon>Asparagales</taxon>
        <taxon>Asparagaceae</taxon>
        <taxon>Asparagoideae</taxon>
        <taxon>Asparagus</taxon>
    </lineage>
</organism>
<reference evidence="17" key="1">
    <citation type="journal article" date="2017" name="Nat. Commun.">
        <title>The asparagus genome sheds light on the origin and evolution of a young Y chromosome.</title>
        <authorList>
            <person name="Harkess A."/>
            <person name="Zhou J."/>
            <person name="Xu C."/>
            <person name="Bowers J.E."/>
            <person name="Van der Hulst R."/>
            <person name="Ayyampalayam S."/>
            <person name="Mercati F."/>
            <person name="Riccardi P."/>
            <person name="McKain M.R."/>
            <person name="Kakrana A."/>
            <person name="Tang H."/>
            <person name="Ray J."/>
            <person name="Groenendijk J."/>
            <person name="Arikit S."/>
            <person name="Mathioni S.M."/>
            <person name="Nakano M."/>
            <person name="Shan H."/>
            <person name="Telgmann-Rauber A."/>
            <person name="Kanno A."/>
            <person name="Yue Z."/>
            <person name="Chen H."/>
            <person name="Li W."/>
            <person name="Chen Y."/>
            <person name="Xu X."/>
            <person name="Zhang Y."/>
            <person name="Luo S."/>
            <person name="Chen H."/>
            <person name="Gao J."/>
            <person name="Mao Z."/>
            <person name="Pires J.C."/>
            <person name="Luo M."/>
            <person name="Kudrna D."/>
            <person name="Wing R.A."/>
            <person name="Meyers B.C."/>
            <person name="Yi K."/>
            <person name="Kong H."/>
            <person name="Lavrijsen P."/>
            <person name="Sunseri F."/>
            <person name="Falavigna A."/>
            <person name="Ye Y."/>
            <person name="Leebens-Mack J.H."/>
            <person name="Chen G."/>
        </authorList>
    </citation>
    <scope>NUCLEOTIDE SEQUENCE [LARGE SCALE GENOMIC DNA]</scope>
    <source>
        <strain evidence="17">cv. DH0086</strain>
    </source>
</reference>
<dbReference type="InterPro" id="IPR000743">
    <property type="entry name" value="Glyco_hydro_28"/>
</dbReference>
<evidence type="ECO:0000256" key="6">
    <source>
        <dbReference type="ARBA" id="ARBA00023295"/>
    </source>
</evidence>
<dbReference type="InterPro" id="IPR006626">
    <property type="entry name" value="PbH1"/>
</dbReference>
<keyword evidence="7" id="KW-0961">Cell wall biogenesis/degradation</keyword>
<keyword evidence="4" id="KW-0964">Secreted</keyword>
<feature type="active site" evidence="14">
    <location>
        <position position="270"/>
    </location>
</feature>
<comment type="subcellular location">
    <subcellularLocation>
        <location evidence="1">Secreted</location>
        <location evidence="1">Cell wall</location>
    </subcellularLocation>
</comment>
<dbReference type="Proteomes" id="UP000243459">
    <property type="component" value="Chromosome 9"/>
</dbReference>
<dbReference type="PANTHER" id="PTHR31375">
    <property type="match status" value="1"/>
</dbReference>
<dbReference type="Gramene" id="ONK57580">
    <property type="protein sequence ID" value="ONK57580"/>
    <property type="gene ID" value="A4U43_C09F1950"/>
</dbReference>
<evidence type="ECO:0000256" key="13">
    <source>
        <dbReference type="ARBA" id="ARBA00083621"/>
    </source>
</evidence>